<gene>
    <name evidence="1" type="ORF">S01H1_40920</name>
</gene>
<name>X0VF56_9ZZZZ</name>
<reference evidence="1" key="1">
    <citation type="journal article" date="2014" name="Front. Microbiol.">
        <title>High frequency of phylogenetically diverse reductive dehalogenase-homologous genes in deep subseafloor sedimentary metagenomes.</title>
        <authorList>
            <person name="Kawai M."/>
            <person name="Futagami T."/>
            <person name="Toyoda A."/>
            <person name="Takaki Y."/>
            <person name="Nishi S."/>
            <person name="Hori S."/>
            <person name="Arai W."/>
            <person name="Tsubouchi T."/>
            <person name="Morono Y."/>
            <person name="Uchiyama I."/>
            <person name="Ito T."/>
            <person name="Fujiyama A."/>
            <person name="Inagaki F."/>
            <person name="Takami H."/>
        </authorList>
    </citation>
    <scope>NUCLEOTIDE SEQUENCE</scope>
    <source>
        <strain evidence="1">Expedition CK06-06</strain>
    </source>
</reference>
<dbReference type="EMBL" id="BARS01025933">
    <property type="protein sequence ID" value="GAG09877.1"/>
    <property type="molecule type" value="Genomic_DNA"/>
</dbReference>
<proteinExistence type="predicted"/>
<evidence type="ECO:0000313" key="1">
    <source>
        <dbReference type="EMBL" id="GAG09877.1"/>
    </source>
</evidence>
<organism evidence="1">
    <name type="scientific">marine sediment metagenome</name>
    <dbReference type="NCBI Taxonomy" id="412755"/>
    <lineage>
        <taxon>unclassified sequences</taxon>
        <taxon>metagenomes</taxon>
        <taxon>ecological metagenomes</taxon>
    </lineage>
</organism>
<comment type="caution">
    <text evidence="1">The sequence shown here is derived from an EMBL/GenBank/DDBJ whole genome shotgun (WGS) entry which is preliminary data.</text>
</comment>
<sequence>MTITLCWIEGVEKPIVYEGEVSKSDRRAIEAAYPGLSVNWGEKEV</sequence>
<dbReference type="AlphaFoldDB" id="X0VF56"/>
<protein>
    <submittedName>
        <fullName evidence="1">Uncharacterized protein</fullName>
    </submittedName>
</protein>
<accession>X0VF56</accession>